<dbReference type="Proteomes" id="UP000177362">
    <property type="component" value="Unassembled WGS sequence"/>
</dbReference>
<gene>
    <name evidence="2" type="ORF">A3C11_03255</name>
</gene>
<dbReference type="InterPro" id="IPR036732">
    <property type="entry name" value="AFP_Neu5c_C_sf"/>
</dbReference>
<dbReference type="PROSITE" id="PS50844">
    <property type="entry name" value="AFP_LIKE"/>
    <property type="match status" value="1"/>
</dbReference>
<dbReference type="InterPro" id="IPR006190">
    <property type="entry name" value="SAF_AFP_Neu5Ac"/>
</dbReference>
<dbReference type="GO" id="GO:0016051">
    <property type="term" value="P:carbohydrate biosynthetic process"/>
    <property type="evidence" value="ECO:0007669"/>
    <property type="project" value="InterPro"/>
</dbReference>
<dbReference type="PANTHER" id="PTHR42966">
    <property type="entry name" value="N-ACETYLNEURAMINATE SYNTHASE"/>
    <property type="match status" value="1"/>
</dbReference>
<evidence type="ECO:0000259" key="1">
    <source>
        <dbReference type="PROSITE" id="PS50844"/>
    </source>
</evidence>
<dbReference type="SUPFAM" id="SSF51569">
    <property type="entry name" value="Aldolase"/>
    <property type="match status" value="1"/>
</dbReference>
<dbReference type="CDD" id="cd11615">
    <property type="entry name" value="SAF_NeuB_like"/>
    <property type="match status" value="1"/>
</dbReference>
<dbReference type="AlphaFoldDB" id="A0A1G2KQW9"/>
<dbReference type="SMART" id="SM00858">
    <property type="entry name" value="SAF"/>
    <property type="match status" value="1"/>
</dbReference>
<sequence length="347" mass="38229">MGEQYVGPGEPVFVIAEVGINHNGEVEIAKRLIDAAQGAGADAVKFQKRTTEEILTKEGLEKPYVSPNAFAPTYGEHRKKLEFNEDQYRELKAYADGKGVLFFASVWDPKSADFMEAFGIDAYKIPSADVINIPLLEYVAKKNKPVLLSTGMSTTGEIDDAVHAILRHNSRLILFHCVSLYPCPDEKLNINFMNVLVDRFRPLPVGYSGHEVGLLPSLTAVAMGAVIVERHLTLDKTMKGSDHAASLEPREFSELVRVIRAIEKIKGIGRKIMYDELLPLREKLAKSIASKVAIPVGTVMTREMLTVKGPGTGIKPSRIGDIVGRIAKTRIEADAIIPPEALNWPWS</sequence>
<comment type="caution">
    <text evidence="2">The sequence shown here is derived from an EMBL/GenBank/DDBJ whole genome shotgun (WGS) entry which is preliminary data.</text>
</comment>
<organism evidence="2 3">
    <name type="scientific">Candidatus Sungbacteria bacterium RIFCSPHIGHO2_02_FULL_49_12</name>
    <dbReference type="NCBI Taxonomy" id="1802271"/>
    <lineage>
        <taxon>Bacteria</taxon>
        <taxon>Candidatus Sungiibacteriota</taxon>
    </lineage>
</organism>
<dbReference type="Pfam" id="PF03102">
    <property type="entry name" value="NeuB"/>
    <property type="match status" value="1"/>
</dbReference>
<feature type="domain" description="AFP-like" evidence="1">
    <location>
        <begin position="287"/>
        <end position="337"/>
    </location>
</feature>
<dbReference type="InterPro" id="IPR051690">
    <property type="entry name" value="PseI-like"/>
</dbReference>
<dbReference type="InterPro" id="IPR057736">
    <property type="entry name" value="SAF_PseI/NeuA/NeuB"/>
</dbReference>
<dbReference type="InterPro" id="IPR013974">
    <property type="entry name" value="SAF"/>
</dbReference>
<dbReference type="SUPFAM" id="SSF51269">
    <property type="entry name" value="AFP III-like domain"/>
    <property type="match status" value="1"/>
</dbReference>
<proteinExistence type="predicted"/>
<dbReference type="InterPro" id="IPR013785">
    <property type="entry name" value="Aldolase_TIM"/>
</dbReference>
<dbReference type="EMBL" id="MHQJ01000031">
    <property type="protein sequence ID" value="OHA01002.1"/>
    <property type="molecule type" value="Genomic_DNA"/>
</dbReference>
<name>A0A1G2KQW9_9BACT</name>
<reference evidence="2 3" key="1">
    <citation type="journal article" date="2016" name="Nat. Commun.">
        <title>Thousands of microbial genomes shed light on interconnected biogeochemical processes in an aquifer system.</title>
        <authorList>
            <person name="Anantharaman K."/>
            <person name="Brown C.T."/>
            <person name="Hug L.A."/>
            <person name="Sharon I."/>
            <person name="Castelle C.J."/>
            <person name="Probst A.J."/>
            <person name="Thomas B.C."/>
            <person name="Singh A."/>
            <person name="Wilkins M.J."/>
            <person name="Karaoz U."/>
            <person name="Brodie E.L."/>
            <person name="Williams K.H."/>
            <person name="Hubbard S.S."/>
            <person name="Banfield J.F."/>
        </authorList>
    </citation>
    <scope>NUCLEOTIDE SEQUENCE [LARGE SCALE GENOMIC DNA]</scope>
</reference>
<protein>
    <recommendedName>
        <fullName evidence="1">AFP-like domain-containing protein</fullName>
    </recommendedName>
</protein>
<dbReference type="PANTHER" id="PTHR42966:SF1">
    <property type="entry name" value="SIALIC ACID SYNTHASE"/>
    <property type="match status" value="1"/>
</dbReference>
<accession>A0A1G2KQW9</accession>
<dbReference type="STRING" id="1802271.A3C11_03255"/>
<dbReference type="Gene3D" id="3.20.20.70">
    <property type="entry name" value="Aldolase class I"/>
    <property type="match status" value="1"/>
</dbReference>
<dbReference type="Pfam" id="PF08666">
    <property type="entry name" value="SAF"/>
    <property type="match status" value="1"/>
</dbReference>
<dbReference type="GO" id="GO:0047444">
    <property type="term" value="F:N-acylneuraminate-9-phosphate synthase activity"/>
    <property type="evidence" value="ECO:0007669"/>
    <property type="project" value="TreeGrafter"/>
</dbReference>
<evidence type="ECO:0000313" key="3">
    <source>
        <dbReference type="Proteomes" id="UP000177362"/>
    </source>
</evidence>
<dbReference type="InterPro" id="IPR013132">
    <property type="entry name" value="PseI/NeuA/B-like_N"/>
</dbReference>
<evidence type="ECO:0000313" key="2">
    <source>
        <dbReference type="EMBL" id="OHA01002.1"/>
    </source>
</evidence>
<dbReference type="Gene3D" id="3.90.1210.10">
    <property type="entry name" value="Antifreeze-like/N-acetylneuraminic acid synthase C-terminal domain"/>
    <property type="match status" value="1"/>
</dbReference>